<dbReference type="EMBL" id="NJEU01001476">
    <property type="protein sequence ID" value="PHH66459.1"/>
    <property type="molecule type" value="Genomic_DNA"/>
</dbReference>
<evidence type="ECO:0000313" key="4">
    <source>
        <dbReference type="Proteomes" id="UP000224854"/>
    </source>
</evidence>
<dbReference type="PANTHER" id="PTHR46910">
    <property type="entry name" value="TRANSCRIPTION FACTOR PDR1"/>
    <property type="match status" value="1"/>
</dbReference>
<dbReference type="InterPro" id="IPR050987">
    <property type="entry name" value="AtrR-like"/>
</dbReference>
<comment type="caution">
    <text evidence="3">The sequence shown here is derived from an EMBL/GenBank/DDBJ whole genome shotgun (WGS) entry which is preliminary data.</text>
</comment>
<feature type="domain" description="Xylanolytic transcriptional activator regulatory" evidence="2">
    <location>
        <begin position="181"/>
        <end position="254"/>
    </location>
</feature>
<dbReference type="GO" id="GO:0003677">
    <property type="term" value="F:DNA binding"/>
    <property type="evidence" value="ECO:0007669"/>
    <property type="project" value="InterPro"/>
</dbReference>
<sequence length="403" mass="44820">MAIFSPAGLEWLESRTADPTLRKRLQPVLSNTGSWAQWQHPLLQHLSPVLPASALPSWDEASTLVNEYITHCMTSLPLFHPPALVRLLEQQYSSTGQALAIEHPAWTVALFSIMALAKRRRAEHTQGEASAKRLHDDAWTCINVALNNVMAVVMRSGGLLSIQALLVLACFFHGTPNPQPFFFLTAMAMRLCHSVGMHRVAGPPTDQAVEREQRLRVFWIAFYLDSLTALNTGRPSLQSTNDIGVPLPSPAPRDGLGVMVNVAGDATFNSLQMRCRLSLLRNLTYEAILSASASGKSNDTMGKEIDGFVKQLERLGRLIPGATAQSRSMDDWGRHEPCLVKILLDYHGCVISTSSAMWKREFQKRPLSTRNLSPPHLERCKRSGLEMVRLLKYVPPHSASFQW</sequence>
<dbReference type="Proteomes" id="UP000224854">
    <property type="component" value="Unassembled WGS sequence"/>
</dbReference>
<evidence type="ECO:0000259" key="2">
    <source>
        <dbReference type="SMART" id="SM00906"/>
    </source>
</evidence>
<keyword evidence="4" id="KW-1185">Reference proteome</keyword>
<dbReference type="GO" id="GO:0003700">
    <property type="term" value="F:DNA-binding transcription factor activity"/>
    <property type="evidence" value="ECO:0007669"/>
    <property type="project" value="InterPro"/>
</dbReference>
<reference evidence="3 4" key="1">
    <citation type="submission" date="2017-06" db="EMBL/GenBank/DDBJ databases">
        <title>Ant-infecting Ophiocordyceps genomes reveal a high diversity of potential behavioral manipulation genes and a possible major role for enterotoxins.</title>
        <authorList>
            <person name="De Bekker C."/>
            <person name="Evans H.C."/>
            <person name="Brachmann A."/>
            <person name="Hughes D.P."/>
        </authorList>
    </citation>
    <scope>NUCLEOTIDE SEQUENCE [LARGE SCALE GENOMIC DNA]</scope>
    <source>
        <strain evidence="3 4">1348a</strain>
    </source>
</reference>
<name>A0A2C5XBS9_9HYPO</name>
<dbReference type="AlphaFoldDB" id="A0A2C5XBS9"/>
<evidence type="ECO:0000256" key="1">
    <source>
        <dbReference type="ARBA" id="ARBA00023242"/>
    </source>
</evidence>
<dbReference type="OrthoDB" id="2123952at2759"/>
<accession>A0A2C5XBS9</accession>
<proteinExistence type="predicted"/>
<organism evidence="3 4">
    <name type="scientific">Ophiocordyceps australis</name>
    <dbReference type="NCBI Taxonomy" id="1399860"/>
    <lineage>
        <taxon>Eukaryota</taxon>
        <taxon>Fungi</taxon>
        <taxon>Dikarya</taxon>
        <taxon>Ascomycota</taxon>
        <taxon>Pezizomycotina</taxon>
        <taxon>Sordariomycetes</taxon>
        <taxon>Hypocreomycetidae</taxon>
        <taxon>Hypocreales</taxon>
        <taxon>Ophiocordycipitaceae</taxon>
        <taxon>Ophiocordyceps</taxon>
    </lineage>
</organism>
<evidence type="ECO:0000313" key="3">
    <source>
        <dbReference type="EMBL" id="PHH66459.1"/>
    </source>
</evidence>
<dbReference type="GO" id="GO:0006351">
    <property type="term" value="P:DNA-templated transcription"/>
    <property type="evidence" value="ECO:0007669"/>
    <property type="project" value="InterPro"/>
</dbReference>
<dbReference type="InterPro" id="IPR007219">
    <property type="entry name" value="XnlR_reg_dom"/>
</dbReference>
<dbReference type="SMART" id="SM00906">
    <property type="entry name" value="Fungal_trans"/>
    <property type="match status" value="1"/>
</dbReference>
<dbReference type="CDD" id="cd12148">
    <property type="entry name" value="fungal_TF_MHR"/>
    <property type="match status" value="1"/>
</dbReference>
<keyword evidence="1" id="KW-0539">Nucleus</keyword>
<dbReference type="PANTHER" id="PTHR46910:SF25">
    <property type="entry name" value="ABC-TRANSPORTER-REGULATING TRANSCRIPTION FACTOR"/>
    <property type="match status" value="1"/>
</dbReference>
<gene>
    <name evidence="3" type="ORF">CDD82_1548</name>
</gene>
<dbReference type="GO" id="GO:0008270">
    <property type="term" value="F:zinc ion binding"/>
    <property type="evidence" value="ECO:0007669"/>
    <property type="project" value="InterPro"/>
</dbReference>
<protein>
    <recommendedName>
        <fullName evidence="2">Xylanolytic transcriptional activator regulatory domain-containing protein</fullName>
    </recommendedName>
</protein>
<dbReference type="Pfam" id="PF04082">
    <property type="entry name" value="Fungal_trans"/>
    <property type="match status" value="1"/>
</dbReference>